<keyword evidence="2" id="KW-0547">Nucleotide-binding</keyword>
<evidence type="ECO:0000256" key="1">
    <source>
        <dbReference type="ARBA" id="ARBA00005290"/>
    </source>
</evidence>
<evidence type="ECO:0000256" key="2">
    <source>
        <dbReference type="ARBA" id="ARBA00022741"/>
    </source>
</evidence>
<reference evidence="6" key="1">
    <citation type="journal article" date="2019" name="Int. J. Syst. Evol. Microbiol.">
        <title>The Global Catalogue of Microorganisms (GCM) 10K type strain sequencing project: providing services to taxonomists for standard genome sequencing and annotation.</title>
        <authorList>
            <consortium name="The Broad Institute Genomics Platform"/>
            <consortium name="The Broad Institute Genome Sequencing Center for Infectious Disease"/>
            <person name="Wu L."/>
            <person name="Ma J."/>
        </authorList>
    </citation>
    <scope>NUCLEOTIDE SEQUENCE [LARGE SCALE GENOMIC DNA]</scope>
    <source>
        <strain evidence="6">JCM 17986</strain>
    </source>
</reference>
<keyword evidence="6" id="KW-1185">Reference proteome</keyword>
<gene>
    <name evidence="5" type="ORF">GCM10023205_66250</name>
</gene>
<comment type="caution">
    <text evidence="5">The sequence shown here is derived from an EMBL/GenBank/DDBJ whole genome shotgun (WGS) entry which is preliminary data.</text>
</comment>
<proteinExistence type="inferred from homology"/>
<evidence type="ECO:0000313" key="6">
    <source>
        <dbReference type="Proteomes" id="UP001500466"/>
    </source>
</evidence>
<keyword evidence="3" id="KW-0378">Hydrolase</keyword>
<evidence type="ECO:0000256" key="3">
    <source>
        <dbReference type="ARBA" id="ARBA00022801"/>
    </source>
</evidence>
<dbReference type="Gene3D" id="3.40.50.300">
    <property type="entry name" value="P-loop containing nucleotide triphosphate hydrolases"/>
    <property type="match status" value="1"/>
</dbReference>
<dbReference type="InterPro" id="IPR052705">
    <property type="entry name" value="Gliding_Motility_GTPase"/>
</dbReference>
<evidence type="ECO:0000313" key="5">
    <source>
        <dbReference type="EMBL" id="GAA4986405.1"/>
    </source>
</evidence>
<sequence>MAFSVSDHHYLPPGTRSVKIVVLGAFGVGKTTYVGTVSEMRPLRTEERLTRAGQLVDDVRADGKSTTTVAIDFGRRTFDGGIAVYLFGAPGQPRFAEMIRSLMRGALGGLVLVDTRSVDQSYESIGLLEEADLPYVVAVNTFPGAPGYPEDVLRDALSLPDDRPLVFIDARTLRSAKHALIALVADILHPARSAAR</sequence>
<protein>
    <submittedName>
        <fullName evidence="5">ATP/GTP-binding protein</fullName>
    </submittedName>
</protein>
<name>A0ABP9I391_9ACTN</name>
<evidence type="ECO:0000256" key="4">
    <source>
        <dbReference type="ARBA" id="ARBA00023134"/>
    </source>
</evidence>
<dbReference type="Pfam" id="PF03029">
    <property type="entry name" value="ATP_bind_1"/>
    <property type="match status" value="1"/>
</dbReference>
<dbReference type="EMBL" id="BAABHS010000031">
    <property type="protein sequence ID" value="GAA4986405.1"/>
    <property type="molecule type" value="Genomic_DNA"/>
</dbReference>
<dbReference type="RefSeq" id="WP_345679468.1">
    <property type="nucleotide sequence ID" value="NZ_BAABHS010000031.1"/>
</dbReference>
<dbReference type="Proteomes" id="UP001500466">
    <property type="component" value="Unassembled WGS sequence"/>
</dbReference>
<dbReference type="InterPro" id="IPR004130">
    <property type="entry name" value="Gpn"/>
</dbReference>
<keyword evidence="4" id="KW-0342">GTP-binding</keyword>
<comment type="similarity">
    <text evidence="1">Belongs to the GPN-loop GTPase family.</text>
</comment>
<accession>A0ABP9I391</accession>
<dbReference type="SUPFAM" id="SSF52540">
    <property type="entry name" value="P-loop containing nucleoside triphosphate hydrolases"/>
    <property type="match status" value="1"/>
</dbReference>
<dbReference type="InterPro" id="IPR027417">
    <property type="entry name" value="P-loop_NTPase"/>
</dbReference>
<dbReference type="PANTHER" id="PTHR42708:SF1">
    <property type="entry name" value="GLIDING MOTILITY PROTEIN MGLA"/>
    <property type="match status" value="1"/>
</dbReference>
<organism evidence="5 6">
    <name type="scientific">Yinghuangia aomiensis</name>
    <dbReference type="NCBI Taxonomy" id="676205"/>
    <lineage>
        <taxon>Bacteria</taxon>
        <taxon>Bacillati</taxon>
        <taxon>Actinomycetota</taxon>
        <taxon>Actinomycetes</taxon>
        <taxon>Kitasatosporales</taxon>
        <taxon>Streptomycetaceae</taxon>
        <taxon>Yinghuangia</taxon>
    </lineage>
</organism>
<dbReference type="PANTHER" id="PTHR42708">
    <property type="entry name" value="ATP/GTP-BINDING PROTEIN-RELATED"/>
    <property type="match status" value="1"/>
</dbReference>
<dbReference type="CDD" id="cd00882">
    <property type="entry name" value="Ras_like_GTPase"/>
    <property type="match status" value="1"/>
</dbReference>